<reference evidence="3 4" key="1">
    <citation type="submission" date="2019-02" db="EMBL/GenBank/DDBJ databases">
        <title>Genomic Encyclopedia of Type Strains, Phase IV (KMG-IV): sequencing the most valuable type-strain genomes for metagenomic binning, comparative biology and taxonomic classification.</title>
        <authorList>
            <person name="Goeker M."/>
        </authorList>
    </citation>
    <scope>NUCLEOTIDE SEQUENCE [LARGE SCALE GENOMIC DNA]</scope>
    <source>
        <strain evidence="3 4">DSM 45622</strain>
    </source>
</reference>
<evidence type="ECO:0000256" key="2">
    <source>
        <dbReference type="SAM" id="Phobius"/>
    </source>
</evidence>
<evidence type="ECO:0000313" key="3">
    <source>
        <dbReference type="EMBL" id="RZS87174.1"/>
    </source>
</evidence>
<sequence>MTPLLWDAIPVVAVALAIVLVALSRRTRRPEGTEETVRRHARFREALRTASGERPGPPAAGA</sequence>
<protein>
    <submittedName>
        <fullName evidence="3">Uncharacterized protein</fullName>
    </submittedName>
</protein>
<dbReference type="AlphaFoldDB" id="A0A4Q7NPF3"/>
<dbReference type="RefSeq" id="WP_130493333.1">
    <property type="nucleotide sequence ID" value="NZ_SGXD01000003.1"/>
</dbReference>
<feature type="region of interest" description="Disordered" evidence="1">
    <location>
        <begin position="28"/>
        <end position="62"/>
    </location>
</feature>
<gene>
    <name evidence="3" type="ORF">EV189_2598</name>
</gene>
<keyword evidence="2" id="KW-0472">Membrane</keyword>
<feature type="compositionally biased region" description="Basic and acidic residues" evidence="1">
    <location>
        <begin position="29"/>
        <end position="47"/>
    </location>
</feature>
<keyword evidence="2" id="KW-0812">Transmembrane</keyword>
<comment type="caution">
    <text evidence="3">The sequence shown here is derived from an EMBL/GenBank/DDBJ whole genome shotgun (WGS) entry which is preliminary data.</text>
</comment>
<proteinExistence type="predicted"/>
<keyword evidence="2" id="KW-1133">Transmembrane helix</keyword>
<dbReference type="Proteomes" id="UP000293638">
    <property type="component" value="Unassembled WGS sequence"/>
</dbReference>
<evidence type="ECO:0000313" key="4">
    <source>
        <dbReference type="Proteomes" id="UP000293638"/>
    </source>
</evidence>
<accession>A0A4Q7NPF3</accession>
<keyword evidence="4" id="KW-1185">Reference proteome</keyword>
<organism evidence="3 4">
    <name type="scientific">Motilibacter rhizosphaerae</name>
    <dbReference type="NCBI Taxonomy" id="598652"/>
    <lineage>
        <taxon>Bacteria</taxon>
        <taxon>Bacillati</taxon>
        <taxon>Actinomycetota</taxon>
        <taxon>Actinomycetes</taxon>
        <taxon>Motilibacterales</taxon>
        <taxon>Motilibacteraceae</taxon>
        <taxon>Motilibacter</taxon>
    </lineage>
</organism>
<name>A0A4Q7NPF3_9ACTN</name>
<dbReference type="EMBL" id="SGXD01000003">
    <property type="protein sequence ID" value="RZS87174.1"/>
    <property type="molecule type" value="Genomic_DNA"/>
</dbReference>
<evidence type="ECO:0000256" key="1">
    <source>
        <dbReference type="SAM" id="MobiDB-lite"/>
    </source>
</evidence>
<feature type="transmembrane region" description="Helical" evidence="2">
    <location>
        <begin position="6"/>
        <end position="23"/>
    </location>
</feature>